<evidence type="ECO:0000259" key="5">
    <source>
        <dbReference type="PROSITE" id="PS51007"/>
    </source>
</evidence>
<feature type="domain" description="Cytochrome c" evidence="5">
    <location>
        <begin position="78"/>
        <end position="165"/>
    </location>
</feature>
<dbReference type="GO" id="GO:0020037">
    <property type="term" value="F:heme binding"/>
    <property type="evidence" value="ECO:0007669"/>
    <property type="project" value="InterPro"/>
</dbReference>
<evidence type="ECO:0000256" key="2">
    <source>
        <dbReference type="ARBA" id="ARBA00022723"/>
    </source>
</evidence>
<dbReference type="SUPFAM" id="SSF46626">
    <property type="entry name" value="Cytochrome c"/>
    <property type="match status" value="1"/>
</dbReference>
<keyword evidence="1 4" id="KW-0349">Heme</keyword>
<dbReference type="InterPro" id="IPR036909">
    <property type="entry name" value="Cyt_c-like_dom_sf"/>
</dbReference>
<name>A0A0S7BHG0_9CHLR</name>
<organism evidence="6">
    <name type="scientific">Longilinea arvoryzae</name>
    <dbReference type="NCBI Taxonomy" id="360412"/>
    <lineage>
        <taxon>Bacteria</taxon>
        <taxon>Bacillati</taxon>
        <taxon>Chloroflexota</taxon>
        <taxon>Anaerolineae</taxon>
        <taxon>Anaerolineales</taxon>
        <taxon>Anaerolineaceae</taxon>
        <taxon>Longilinea</taxon>
    </lineage>
</organism>
<protein>
    <submittedName>
        <fullName evidence="6">Cytochrome c, mono-and diheme variants</fullName>
    </submittedName>
</protein>
<keyword evidence="2 4" id="KW-0479">Metal-binding</keyword>
<dbReference type="Pfam" id="PF13442">
    <property type="entry name" value="Cytochrome_CBB3"/>
    <property type="match status" value="1"/>
</dbReference>
<dbReference type="OrthoDB" id="335174at2"/>
<evidence type="ECO:0000256" key="3">
    <source>
        <dbReference type="ARBA" id="ARBA00023004"/>
    </source>
</evidence>
<dbReference type="GO" id="GO:0046872">
    <property type="term" value="F:metal ion binding"/>
    <property type="evidence" value="ECO:0007669"/>
    <property type="project" value="UniProtKB-KW"/>
</dbReference>
<dbReference type="RefSeq" id="WP_075073341.1">
    <property type="nucleotide sequence ID" value="NZ_DF967972.1"/>
</dbReference>
<evidence type="ECO:0000256" key="4">
    <source>
        <dbReference type="PROSITE-ProRule" id="PRU00433"/>
    </source>
</evidence>
<dbReference type="Proteomes" id="UP000055060">
    <property type="component" value="Unassembled WGS sequence"/>
</dbReference>
<dbReference type="InterPro" id="IPR009056">
    <property type="entry name" value="Cyt_c-like_dom"/>
</dbReference>
<keyword evidence="7" id="KW-1185">Reference proteome</keyword>
<dbReference type="EMBL" id="DF967972">
    <property type="protein sequence ID" value="GAP14051.1"/>
    <property type="molecule type" value="Genomic_DNA"/>
</dbReference>
<dbReference type="Gene3D" id="1.10.760.10">
    <property type="entry name" value="Cytochrome c-like domain"/>
    <property type="match status" value="1"/>
</dbReference>
<evidence type="ECO:0000256" key="1">
    <source>
        <dbReference type="ARBA" id="ARBA00022617"/>
    </source>
</evidence>
<dbReference type="PROSITE" id="PS51007">
    <property type="entry name" value="CYTC"/>
    <property type="match status" value="1"/>
</dbReference>
<sequence>MIKRMILVLGILALPLLGGLLFTYDIIKIDWISFMEIQPSFRAQEDPLPLPARSVPVQGAAYIAELGAPTNPVPADEASLARGKDSYNVACALCHGVDGKGKGPFATFLQNKPANLLEGPPRTESDGAIFLTITNGVEGKMPALIENLPTAGARWDVVNYVRSLQAAGQ</sequence>
<gene>
    <name evidence="6" type="ORF">LARV_01813</name>
</gene>
<evidence type="ECO:0000313" key="7">
    <source>
        <dbReference type="Proteomes" id="UP000055060"/>
    </source>
</evidence>
<dbReference type="STRING" id="360412.LARV_01813"/>
<dbReference type="AlphaFoldDB" id="A0A0S7BHG0"/>
<reference evidence="6" key="1">
    <citation type="submission" date="2015-07" db="EMBL/GenBank/DDBJ databases">
        <title>Draft Genome Sequences of Anaerolinea thermolimosa IMO-1, Bellilinea caldifistulae GOMI-1, Leptolinea tardivitalis YMTK-2, Levilinea saccharolytica KIBI-1,Longilinea arvoryzae KOME-1, Previously Described as Members of the Anaerolineaceae (Chloroflexi).</title>
        <authorList>
            <person name="Sekiguchi Y."/>
            <person name="Ohashi A."/>
            <person name="Matsuura N."/>
            <person name="Tourlousse M.D."/>
        </authorList>
    </citation>
    <scope>NUCLEOTIDE SEQUENCE [LARGE SCALE GENOMIC DNA]</scope>
    <source>
        <strain evidence="6">KOME-1</strain>
    </source>
</reference>
<evidence type="ECO:0000313" key="6">
    <source>
        <dbReference type="EMBL" id="GAP14051.1"/>
    </source>
</evidence>
<keyword evidence="3 4" id="KW-0408">Iron</keyword>
<proteinExistence type="predicted"/>
<dbReference type="GO" id="GO:0009055">
    <property type="term" value="F:electron transfer activity"/>
    <property type="evidence" value="ECO:0007669"/>
    <property type="project" value="InterPro"/>
</dbReference>
<accession>A0A0S7BHG0</accession>
<dbReference type="PANTHER" id="PTHR40394">
    <property type="entry name" value="LIPOPROTEIN-RELATED"/>
    <property type="match status" value="1"/>
</dbReference>
<dbReference type="PANTHER" id="PTHR40394:SF2">
    <property type="entry name" value="QUINOL:CYTOCHROME C OXIDOREDUCTASE MEMBRANE PROTEIN"/>
    <property type="match status" value="1"/>
</dbReference>